<gene>
    <name evidence="1" type="ORF">LC586_29310</name>
</gene>
<dbReference type="SUPFAM" id="SSF52540">
    <property type="entry name" value="P-loop containing nucleoside triphosphate hydrolases"/>
    <property type="match status" value="1"/>
</dbReference>
<dbReference type="RefSeq" id="WP_229488717.1">
    <property type="nucleotide sequence ID" value="NZ_JAIVFQ010000070.1"/>
</dbReference>
<comment type="caution">
    <text evidence="1">The sequence shown here is derived from an EMBL/GenBank/DDBJ whole genome shotgun (WGS) entry which is preliminary data.</text>
</comment>
<dbReference type="PANTHER" id="PTHR34301">
    <property type="entry name" value="DNA-BINDING PROTEIN-RELATED"/>
    <property type="match status" value="1"/>
</dbReference>
<dbReference type="PANTHER" id="PTHR34301:SF8">
    <property type="entry name" value="ATPASE DOMAIN-CONTAINING PROTEIN"/>
    <property type="match status" value="1"/>
</dbReference>
<dbReference type="EMBL" id="JAIVFQ010000070">
    <property type="protein sequence ID" value="MCC5603182.1"/>
    <property type="molecule type" value="Genomic_DNA"/>
</dbReference>
<evidence type="ECO:0000313" key="2">
    <source>
        <dbReference type="Proteomes" id="UP001199525"/>
    </source>
</evidence>
<name>A0ABS8IG10_9NOSO</name>
<proteinExistence type="predicted"/>
<keyword evidence="2" id="KW-1185">Reference proteome</keyword>
<accession>A0ABS8IG10</accession>
<evidence type="ECO:0000313" key="1">
    <source>
        <dbReference type="EMBL" id="MCC5603182.1"/>
    </source>
</evidence>
<sequence length="439" mass="49816">MPRSLRVQQNCLDKAKLALIRNGFPSQRSLAEDAGFALATVSNFLTGKPVDYVTFEELCRKLALDWREIANLDFEVLSQTIDKNTKISELSDANQDTSPRYPNGSVPLGSPFYLERVPIEEQVNQEIRKPGALVRIKAPREMGKTSLLMRILDSAKRQGYRTVSLNLEQVDQVILSDLNQFLRWLCANIARQLQLEAKLDEYWDEDLGSKISCTSYVEEYLLKSIATPLVLALDEVNQIFEHPQVAKDFLPLLRSWYEEAKTLPIWQKLRLIVVHSTEIYVPLQLNQSPFNVGLPIQLNAFSKEEVQQLAQRYKLDWSDGDEARQLMDLLGGHPSLIHTAIYHLSQREITLAQLLETAPTATGIYSHHLQRHLVILQELPELARSLNSVMCNTEPVELEAILAYKLSSMGLIKQSGNKAIPSCELYRQSYVTTLVDTIG</sequence>
<dbReference type="InterPro" id="IPR027417">
    <property type="entry name" value="P-loop_NTPase"/>
</dbReference>
<organism evidence="1 2">
    <name type="scientific">Nostoc favosum CHAB5714</name>
    <dbReference type="NCBI Taxonomy" id="2780399"/>
    <lineage>
        <taxon>Bacteria</taxon>
        <taxon>Bacillati</taxon>
        <taxon>Cyanobacteriota</taxon>
        <taxon>Cyanophyceae</taxon>
        <taxon>Nostocales</taxon>
        <taxon>Nostocaceae</taxon>
        <taxon>Nostoc</taxon>
        <taxon>Nostoc favosum</taxon>
    </lineage>
</organism>
<dbReference type="Gene3D" id="3.40.50.300">
    <property type="entry name" value="P-loop containing nucleotide triphosphate hydrolases"/>
    <property type="match status" value="1"/>
</dbReference>
<protein>
    <submittedName>
        <fullName evidence="1">AAA-like domain-containing protein</fullName>
    </submittedName>
</protein>
<reference evidence="1 2" key="1">
    <citation type="journal article" date="2021" name="Microorganisms">
        <title>Genome Evolution of Filamentous Cyanobacterium Nostoc Species: From Facultative Symbiosis to Free Living.</title>
        <authorList>
            <person name="Huo D."/>
            <person name="Li H."/>
            <person name="Cai F."/>
            <person name="Guo X."/>
            <person name="Qiao Z."/>
            <person name="Wang W."/>
            <person name="Yu G."/>
            <person name="Li R."/>
        </authorList>
    </citation>
    <scope>NUCLEOTIDE SEQUENCE [LARGE SCALE GENOMIC DNA]</scope>
    <source>
        <strain evidence="1 2">CHAB 5714</strain>
    </source>
</reference>
<dbReference type="Proteomes" id="UP001199525">
    <property type="component" value="Unassembled WGS sequence"/>
</dbReference>
<dbReference type="Pfam" id="PF14516">
    <property type="entry name" value="AAA_35"/>
    <property type="match status" value="1"/>
</dbReference>